<dbReference type="InterPro" id="IPR016024">
    <property type="entry name" value="ARM-type_fold"/>
</dbReference>
<evidence type="ECO:0000313" key="1">
    <source>
        <dbReference type="EMBL" id="AHD01296.1"/>
    </source>
</evidence>
<evidence type="ECO:0000313" key="2">
    <source>
        <dbReference type="Proteomes" id="UP000018780"/>
    </source>
</evidence>
<sequence length="373" mass="41156">MASGYSLKDQLFNRDKVRYLAGLFSAAEPGFDASAFESQVMAELPALELKQRMTLIAQVLAGHLPKALPEAAPVLLRALPPPLDPRKTDDDFGDFIFAPLGEYVAAQGVEAHPDLSLDLLEELTQRFSMEWAIRPFLNRWPAEVLLRMQGWAGHSSYHVRRLVSEGTRPRLPWGAAVGLPLADPLPLLDRLHSDPARYVTRSVANHLNDIAKKDPELAMDRLQSWREAAVQHRKELDWMTAHALRGLVKAGHPRAVAMLGYDPELTLKALIAAPDTVRIGEVLDFSCRLEGAAGAPVLVDYILHFQRPGGKTSAKVFKLKQARITGGMLELGKRHRLKGDATTFKLVPGPHRIELMVNGKVRAGAAFELLPPA</sequence>
<name>V9VRD6_9RHOB</name>
<proteinExistence type="predicted"/>
<dbReference type="Proteomes" id="UP000018780">
    <property type="component" value="Chromosome"/>
</dbReference>
<dbReference type="OrthoDB" id="9797162at2"/>
<dbReference type="Gene3D" id="1.25.40.290">
    <property type="entry name" value="ARM repeat domains"/>
    <property type="match status" value="1"/>
</dbReference>
<dbReference type="AlphaFoldDB" id="V9VRD6"/>
<dbReference type="SUPFAM" id="SSF48371">
    <property type="entry name" value="ARM repeat"/>
    <property type="match status" value="1"/>
</dbReference>
<reference evidence="1 2" key="1">
    <citation type="submission" date="2013-09" db="EMBL/GenBank/DDBJ databases">
        <authorList>
            <consortium name="DOE Joint Genome Institute"/>
            <person name="Klenk H.-P."/>
            <person name="Huntemann M."/>
            <person name="Han J."/>
            <person name="Chen A."/>
            <person name="Kyrpides N."/>
            <person name="Mavromatis K."/>
            <person name="Markowitz V."/>
            <person name="Palaniappan K."/>
            <person name="Ivanova N."/>
            <person name="Schaumberg A."/>
            <person name="Pati A."/>
            <person name="Liolios K."/>
            <person name="Nordberg H.P."/>
            <person name="Cantor M.N."/>
            <person name="Hua S.X."/>
            <person name="Woyke T."/>
        </authorList>
    </citation>
    <scope>NUCLEOTIDE SEQUENCE [LARGE SCALE GENOMIC DNA]</scope>
    <source>
        <strain evidence="1 2">DSM 14336</strain>
    </source>
</reference>
<gene>
    <name evidence="1" type="ORF">METH_11985</name>
</gene>
<dbReference type="EMBL" id="CP006773">
    <property type="protein sequence ID" value="AHD01296.1"/>
    <property type="molecule type" value="Genomic_DNA"/>
</dbReference>
<organism evidence="1 2">
    <name type="scientific">Leisingera methylohalidivorans DSM 14336</name>
    <dbReference type="NCBI Taxonomy" id="999552"/>
    <lineage>
        <taxon>Bacteria</taxon>
        <taxon>Pseudomonadati</taxon>
        <taxon>Pseudomonadota</taxon>
        <taxon>Alphaproteobacteria</taxon>
        <taxon>Rhodobacterales</taxon>
        <taxon>Roseobacteraceae</taxon>
        <taxon>Leisingera</taxon>
    </lineage>
</organism>
<dbReference type="STRING" id="999552.METH_11985"/>
<dbReference type="RefSeq" id="WP_024090631.1">
    <property type="nucleotide sequence ID" value="NC_023135.1"/>
</dbReference>
<accession>V9VRD6</accession>
<dbReference type="PATRIC" id="fig|999552.6.peg.2392"/>
<protein>
    <recommendedName>
        <fullName evidence="3">DNA alkylation repair enzyme</fullName>
    </recommendedName>
</protein>
<keyword evidence="2" id="KW-1185">Reference proteome</keyword>
<dbReference type="KEGG" id="lmd:METH_11985"/>
<dbReference type="HOGENOM" id="CLU_064289_0_0_5"/>
<evidence type="ECO:0008006" key="3">
    <source>
        <dbReference type="Google" id="ProtNLM"/>
    </source>
</evidence>